<evidence type="ECO:0000256" key="4">
    <source>
        <dbReference type="ARBA" id="ARBA00022491"/>
    </source>
</evidence>
<dbReference type="Pfam" id="PF05773">
    <property type="entry name" value="RWD"/>
    <property type="match status" value="1"/>
</dbReference>
<feature type="region of interest" description="Disordered" evidence="7">
    <location>
        <begin position="135"/>
        <end position="162"/>
    </location>
</feature>
<evidence type="ECO:0000313" key="10">
    <source>
        <dbReference type="Proteomes" id="UP000008743"/>
    </source>
</evidence>
<dbReference type="PROSITE" id="PS50908">
    <property type="entry name" value="RWD"/>
    <property type="match status" value="1"/>
</dbReference>
<dbReference type="Gene3D" id="3.10.110.10">
    <property type="entry name" value="Ubiquitin Conjugating Enzyme"/>
    <property type="match status" value="1"/>
</dbReference>
<comment type="subcellular location">
    <subcellularLocation>
        <location evidence="1">Cytoplasm</location>
    </subcellularLocation>
</comment>
<feature type="domain" description="RWD" evidence="8">
    <location>
        <begin position="9"/>
        <end position="129"/>
    </location>
</feature>
<protein>
    <recommendedName>
        <fullName evidence="8">RWD domain-containing protein</fullName>
    </recommendedName>
</protein>
<evidence type="ECO:0000259" key="8">
    <source>
        <dbReference type="PROSITE" id="PS50908"/>
    </source>
</evidence>
<dbReference type="Gene3D" id="3.30.230.30">
    <property type="entry name" value="Impact, N-terminal domain"/>
    <property type="match status" value="1"/>
</dbReference>
<evidence type="ECO:0000256" key="1">
    <source>
        <dbReference type="ARBA" id="ARBA00004496"/>
    </source>
</evidence>
<dbReference type="GO" id="GO:0005737">
    <property type="term" value="C:cytoplasm"/>
    <property type="evidence" value="ECO:0007669"/>
    <property type="project" value="UniProtKB-SubCell"/>
</dbReference>
<dbReference type="InterPro" id="IPR023582">
    <property type="entry name" value="Impact"/>
</dbReference>
<dbReference type="eggNOG" id="KOG3299">
    <property type="taxonomic scope" value="Eukaryota"/>
</dbReference>
<reference evidence="10" key="1">
    <citation type="submission" date="2011-02" db="EMBL/GenBank/DDBJ databases">
        <title>The Genome Sequence of Capsaspora owczarzaki ATCC 30864.</title>
        <authorList>
            <person name="Russ C."/>
            <person name="Cuomo C."/>
            <person name="Burger G."/>
            <person name="Gray M.W."/>
            <person name="Holland P.W.H."/>
            <person name="King N."/>
            <person name="Lang F.B.F."/>
            <person name="Roger A.J."/>
            <person name="Ruiz-Trillo I."/>
            <person name="Young S.K."/>
            <person name="Zeng Q."/>
            <person name="Gargeya S."/>
            <person name="Alvarado L."/>
            <person name="Berlin A."/>
            <person name="Chapman S.B."/>
            <person name="Chen Z."/>
            <person name="Freedman E."/>
            <person name="Gellesch M."/>
            <person name="Goldberg J."/>
            <person name="Griggs A."/>
            <person name="Gujja S."/>
            <person name="Heilman E."/>
            <person name="Heiman D."/>
            <person name="Howarth C."/>
            <person name="Mehta T."/>
            <person name="Neiman D."/>
            <person name="Pearson M."/>
            <person name="Roberts A."/>
            <person name="Saif S."/>
            <person name="Shea T."/>
            <person name="Shenoy N."/>
            <person name="Sisk P."/>
            <person name="Stolte C."/>
            <person name="Sykes S."/>
            <person name="White J."/>
            <person name="Yandava C."/>
            <person name="Haas B."/>
            <person name="Nusbaum C."/>
            <person name="Birren B."/>
        </authorList>
    </citation>
    <scope>NUCLEOTIDE SEQUENCE</scope>
    <source>
        <strain evidence="10">ATCC 30864</strain>
    </source>
</reference>
<sequence length="340" mass="37071">MTYEAAQLEEEEALAAIYAEHFRVVTDDAAAKIVRIRVEDDLWLSAVIPTSYPSLSSPLAEIHCDRDHHRHSHQYDRRHRDQRGSQAAVIDRATLEGWMDRLDQLASDSKGQVVLFQWVEYLKEAWSDLHQANAGAGAGQSATDGAAATGLPTDLSEDDDADHAATDAELQEIAMLSMSFSSAESRHASGGLAPRPDSACPVILSGDAYTERKSVFVAHVATVHSEAQVSLVRSELLQNRKIAAATHNIMAYRIHRPATGAFAQDCDDDGEDAAGGRLLQLLQLVDARNVVVVVSRWYGGQLLGPSRFKIINNVARAQLSKCGYIATDLEDADSGKSKKR</sequence>
<evidence type="ECO:0000256" key="3">
    <source>
        <dbReference type="ARBA" id="ARBA00022490"/>
    </source>
</evidence>
<dbReference type="InterPro" id="IPR036956">
    <property type="entry name" value="Impact_N_sf"/>
</dbReference>
<dbReference type="InterPro" id="IPR020568">
    <property type="entry name" value="Ribosomal_Su5_D2-typ_SF"/>
</dbReference>
<keyword evidence="6" id="KW-0346">Stress response</keyword>
<keyword evidence="5" id="KW-0810">Translation regulation</keyword>
<proteinExistence type="inferred from homology"/>
<keyword evidence="10" id="KW-1185">Reference proteome</keyword>
<evidence type="ECO:0000256" key="6">
    <source>
        <dbReference type="ARBA" id="ARBA00023016"/>
    </source>
</evidence>
<evidence type="ECO:0000313" key="9">
    <source>
        <dbReference type="EMBL" id="KJE88491.1"/>
    </source>
</evidence>
<dbReference type="EMBL" id="KE346360">
    <property type="protein sequence ID" value="KJE88491.1"/>
    <property type="molecule type" value="Genomic_DNA"/>
</dbReference>
<dbReference type="SUPFAM" id="SSF54211">
    <property type="entry name" value="Ribosomal protein S5 domain 2-like"/>
    <property type="match status" value="1"/>
</dbReference>
<dbReference type="InParanoid" id="A0A0D2TZZ0"/>
<accession>A0A0D2TZZ0</accession>
<dbReference type="InterPro" id="IPR006575">
    <property type="entry name" value="RWD_dom"/>
</dbReference>
<evidence type="ECO:0000256" key="7">
    <source>
        <dbReference type="SAM" id="MobiDB-lite"/>
    </source>
</evidence>
<dbReference type="OMA" id="FYEISAP"/>
<dbReference type="PANTHER" id="PTHR16301:SF25">
    <property type="entry name" value="PROTEIN IMPACT"/>
    <property type="match status" value="1"/>
</dbReference>
<name>A0A0D2TZZ0_CAPO3</name>
<dbReference type="InterPro" id="IPR001498">
    <property type="entry name" value="Impact_N"/>
</dbReference>
<evidence type="ECO:0000256" key="5">
    <source>
        <dbReference type="ARBA" id="ARBA00022845"/>
    </source>
</evidence>
<dbReference type="PhylomeDB" id="A0A0D2TZZ0"/>
<dbReference type="STRING" id="595528.A0A0D2TZZ0"/>
<keyword evidence="4" id="KW-0678">Repressor</keyword>
<organism evidence="9 10">
    <name type="scientific">Capsaspora owczarzaki (strain ATCC 30864)</name>
    <dbReference type="NCBI Taxonomy" id="595528"/>
    <lineage>
        <taxon>Eukaryota</taxon>
        <taxon>Filasterea</taxon>
        <taxon>Capsaspora</taxon>
    </lineage>
</organism>
<dbReference type="CDD" id="cd23821">
    <property type="entry name" value="RWD_IMPACT"/>
    <property type="match status" value="1"/>
</dbReference>
<dbReference type="Pfam" id="PF01205">
    <property type="entry name" value="Impact_N"/>
    <property type="match status" value="1"/>
</dbReference>
<gene>
    <name evidence="9" type="ORF">CAOG_000141</name>
</gene>
<dbReference type="AlphaFoldDB" id="A0A0D2TZZ0"/>
<keyword evidence="3" id="KW-0963">Cytoplasm</keyword>
<dbReference type="InterPro" id="IPR016135">
    <property type="entry name" value="UBQ-conjugating_enzyme/RWD"/>
</dbReference>
<dbReference type="GO" id="GO:0140469">
    <property type="term" value="P:GCN2-mediated signaling"/>
    <property type="evidence" value="ECO:0007669"/>
    <property type="project" value="TreeGrafter"/>
</dbReference>
<dbReference type="GO" id="GO:0006446">
    <property type="term" value="P:regulation of translational initiation"/>
    <property type="evidence" value="ECO:0007669"/>
    <property type="project" value="TreeGrafter"/>
</dbReference>
<dbReference type="Proteomes" id="UP000008743">
    <property type="component" value="Unassembled WGS sequence"/>
</dbReference>
<dbReference type="RefSeq" id="XP_004365012.1">
    <property type="nucleotide sequence ID" value="XM_004364955.2"/>
</dbReference>
<evidence type="ECO:0000256" key="2">
    <source>
        <dbReference type="ARBA" id="ARBA00007665"/>
    </source>
</evidence>
<comment type="similarity">
    <text evidence="2">Belongs to the IMPACT family.</text>
</comment>
<dbReference type="SUPFAM" id="SSF54495">
    <property type="entry name" value="UBC-like"/>
    <property type="match status" value="1"/>
</dbReference>
<dbReference type="OrthoDB" id="69641at2759"/>
<dbReference type="PANTHER" id="PTHR16301">
    <property type="entry name" value="IMPACT-RELATED"/>
    <property type="match status" value="1"/>
</dbReference>